<proteinExistence type="predicted"/>
<accession>A0A095ZBA0</accession>
<name>A0A095ZBA0_9BURK</name>
<evidence type="ECO:0000313" key="5">
    <source>
        <dbReference type="EMBL" id="KGF31631.1"/>
    </source>
</evidence>
<sequence length="388" mass="42860">MDAYQHYAEQLAELQAQNNYRRFKAIEREDSGYIKLSPQAPGAMLDLSSNDYLGLSFDKALLEEFKATYGLPMHALGSASSRLLTGQFEEHAKLEGLLAESFARAALVFNSGYHANIGILPALTDEQSLIISDELIHASIIDGIRLSKAQRRRFEHQDLAQLEQLLLEAEADPKLNKVFVVLESVYSMDGDVADLQAVVALKQKYPKVMLYVDEAHGIGVYGERGLGVAEAQGVLPQIDFLVGAFGKAIASVGGYLICAPVIREYLINKMRPLIFSTNLPPLNAAWTYFAFKKMLGMQQERAHLQGLSRDLRQAILAKGLDCHSQSHIVPIIYGANQLAIEKAATMQGAGFYALPIRYPTVPQGQARVRLSLHAALDWQQLEPLLGYC</sequence>
<dbReference type="PANTHER" id="PTHR13693:SF100">
    <property type="entry name" value="8-AMINO-7-OXONONANOATE SYNTHASE"/>
    <property type="match status" value="1"/>
</dbReference>
<evidence type="ECO:0000256" key="1">
    <source>
        <dbReference type="ARBA" id="ARBA00001933"/>
    </source>
</evidence>
<dbReference type="EMBL" id="JRNI01000011">
    <property type="protein sequence ID" value="KGF31631.1"/>
    <property type="molecule type" value="Genomic_DNA"/>
</dbReference>
<dbReference type="InterPro" id="IPR015422">
    <property type="entry name" value="PyrdxlP-dep_Trfase_small"/>
</dbReference>
<dbReference type="GO" id="GO:0030170">
    <property type="term" value="F:pyridoxal phosphate binding"/>
    <property type="evidence" value="ECO:0007669"/>
    <property type="project" value="InterPro"/>
</dbReference>
<dbReference type="InterPro" id="IPR015424">
    <property type="entry name" value="PyrdxlP-dep_Trfase"/>
</dbReference>
<keyword evidence="6" id="KW-1185">Reference proteome</keyword>
<dbReference type="Proteomes" id="UP000029629">
    <property type="component" value="Unassembled WGS sequence"/>
</dbReference>
<dbReference type="InterPro" id="IPR004839">
    <property type="entry name" value="Aminotransferase_I/II_large"/>
</dbReference>
<dbReference type="Gene3D" id="3.40.640.10">
    <property type="entry name" value="Type I PLP-dependent aspartate aminotransferase-like (Major domain)"/>
    <property type="match status" value="1"/>
</dbReference>
<evidence type="ECO:0000256" key="3">
    <source>
        <dbReference type="ARBA" id="ARBA00022898"/>
    </source>
</evidence>
<comment type="caution">
    <text evidence="5">The sequence shown here is derived from an EMBL/GenBank/DDBJ whole genome shotgun (WGS) entry which is preliminary data.</text>
</comment>
<gene>
    <name evidence="5" type="ORF">HMPREF2130_02500</name>
</gene>
<evidence type="ECO:0000256" key="2">
    <source>
        <dbReference type="ARBA" id="ARBA00022679"/>
    </source>
</evidence>
<evidence type="ECO:0000259" key="4">
    <source>
        <dbReference type="Pfam" id="PF00155"/>
    </source>
</evidence>
<protein>
    <submittedName>
        <fullName evidence="5">8-amino-7-oxononanoate synthase</fullName>
    </submittedName>
</protein>
<organism evidence="5 6">
    <name type="scientific">Oligella urethralis DNF00040</name>
    <dbReference type="NCBI Taxonomy" id="1401065"/>
    <lineage>
        <taxon>Bacteria</taxon>
        <taxon>Pseudomonadati</taxon>
        <taxon>Pseudomonadota</taxon>
        <taxon>Betaproteobacteria</taxon>
        <taxon>Burkholderiales</taxon>
        <taxon>Alcaligenaceae</taxon>
        <taxon>Oligella</taxon>
    </lineage>
</organism>
<evidence type="ECO:0000313" key="6">
    <source>
        <dbReference type="Proteomes" id="UP000029629"/>
    </source>
</evidence>
<dbReference type="RefSeq" id="WP_036557770.1">
    <property type="nucleotide sequence ID" value="NZ_JRNI01000011.1"/>
</dbReference>
<keyword evidence="3" id="KW-0663">Pyridoxal phosphate</keyword>
<dbReference type="Gene3D" id="3.90.1150.10">
    <property type="entry name" value="Aspartate Aminotransferase, domain 1"/>
    <property type="match status" value="1"/>
</dbReference>
<dbReference type="OrthoDB" id="9807157at2"/>
<dbReference type="SUPFAM" id="SSF53383">
    <property type="entry name" value="PLP-dependent transferases"/>
    <property type="match status" value="1"/>
</dbReference>
<reference evidence="5 6" key="1">
    <citation type="submission" date="2014-07" db="EMBL/GenBank/DDBJ databases">
        <authorList>
            <person name="McCorrison J."/>
            <person name="Sanka R."/>
            <person name="Torralba M."/>
            <person name="Gillis M."/>
            <person name="Haft D.H."/>
            <person name="Methe B."/>
            <person name="Sutton G."/>
            <person name="Nelson K.E."/>
        </authorList>
    </citation>
    <scope>NUCLEOTIDE SEQUENCE [LARGE SCALE GENOMIC DNA]</scope>
    <source>
        <strain evidence="5 6">DNF00040</strain>
    </source>
</reference>
<comment type="cofactor">
    <cofactor evidence="1">
        <name>pyridoxal 5'-phosphate</name>
        <dbReference type="ChEBI" id="CHEBI:597326"/>
    </cofactor>
</comment>
<dbReference type="Pfam" id="PF00155">
    <property type="entry name" value="Aminotran_1_2"/>
    <property type="match status" value="1"/>
</dbReference>
<dbReference type="PANTHER" id="PTHR13693">
    <property type="entry name" value="CLASS II AMINOTRANSFERASE/8-AMINO-7-OXONONANOATE SYNTHASE"/>
    <property type="match status" value="1"/>
</dbReference>
<dbReference type="InterPro" id="IPR050087">
    <property type="entry name" value="AON_synthase_class-II"/>
</dbReference>
<dbReference type="AlphaFoldDB" id="A0A095ZBA0"/>
<dbReference type="GO" id="GO:0008710">
    <property type="term" value="F:8-amino-7-oxononanoate synthase activity"/>
    <property type="evidence" value="ECO:0007669"/>
    <property type="project" value="TreeGrafter"/>
</dbReference>
<dbReference type="InterPro" id="IPR015421">
    <property type="entry name" value="PyrdxlP-dep_Trfase_major"/>
</dbReference>
<feature type="domain" description="Aminotransferase class I/classII large" evidence="4">
    <location>
        <begin position="44"/>
        <end position="385"/>
    </location>
</feature>
<dbReference type="eggNOG" id="COG0156">
    <property type="taxonomic scope" value="Bacteria"/>
</dbReference>
<keyword evidence="2" id="KW-0808">Transferase</keyword>
<dbReference type="GO" id="GO:0009102">
    <property type="term" value="P:biotin biosynthetic process"/>
    <property type="evidence" value="ECO:0007669"/>
    <property type="project" value="TreeGrafter"/>
</dbReference>